<dbReference type="EMBL" id="AGNL01002852">
    <property type="protein sequence ID" value="EJK75582.1"/>
    <property type="molecule type" value="Genomic_DNA"/>
</dbReference>
<comment type="caution">
    <text evidence="2">The sequence shown here is derived from an EMBL/GenBank/DDBJ whole genome shotgun (WGS) entry which is preliminary data.</text>
</comment>
<dbReference type="Proteomes" id="UP000266841">
    <property type="component" value="Unassembled WGS sequence"/>
</dbReference>
<dbReference type="Gene3D" id="1.10.3460.10">
    <property type="entry name" value="Chlorophyll a/b binding protein domain"/>
    <property type="match status" value="1"/>
</dbReference>
<feature type="region of interest" description="Disordered" evidence="1">
    <location>
        <begin position="1"/>
        <end position="20"/>
    </location>
</feature>
<proteinExistence type="predicted"/>
<name>K0TQ80_THAOC</name>
<dbReference type="AlphaFoldDB" id="K0TQ80"/>
<evidence type="ECO:0000313" key="2">
    <source>
        <dbReference type="EMBL" id="EJK75582.1"/>
    </source>
</evidence>
<protein>
    <recommendedName>
        <fullName evidence="4">Chlorophyll a-b binding protein, chloroplastic</fullName>
    </recommendedName>
</protein>
<dbReference type="GO" id="GO:0030076">
    <property type="term" value="C:light-harvesting complex"/>
    <property type="evidence" value="ECO:0007669"/>
    <property type="project" value="UniProtKB-KW"/>
</dbReference>
<evidence type="ECO:0000256" key="1">
    <source>
        <dbReference type="SAM" id="MobiDB-lite"/>
    </source>
</evidence>
<dbReference type="SUPFAM" id="SSF103511">
    <property type="entry name" value="Chlorophyll a-b binding protein"/>
    <property type="match status" value="1"/>
</dbReference>
<sequence>MPAGEYTGGPQNLPGGYDGSPPFIPGGYPGQIEDVDARDRALNVEIQNGRGAMLGVFGCMCHSMLDSFSYPWLSCSRQSSKHSTYDLPGPNLPPGELFGLLCLVGDNHFLLRLFCCMCAICDPPVVKSFLTSIALPSLMPVLSQAAQFSQSELHGGFESHRWKLELTSDAFRSTTTCSS</sequence>
<evidence type="ECO:0008006" key="4">
    <source>
        <dbReference type="Google" id="ProtNLM"/>
    </source>
</evidence>
<accession>K0TQ80</accession>
<evidence type="ECO:0000313" key="3">
    <source>
        <dbReference type="Proteomes" id="UP000266841"/>
    </source>
</evidence>
<feature type="non-terminal residue" evidence="2">
    <location>
        <position position="179"/>
    </location>
</feature>
<dbReference type="GO" id="GO:0009507">
    <property type="term" value="C:chloroplast"/>
    <property type="evidence" value="ECO:0007669"/>
    <property type="project" value="UniProtKB-SubCell"/>
</dbReference>
<keyword evidence="3" id="KW-1185">Reference proteome</keyword>
<reference evidence="2 3" key="1">
    <citation type="journal article" date="2012" name="Genome Biol.">
        <title>Genome and low-iron response of an oceanic diatom adapted to chronic iron limitation.</title>
        <authorList>
            <person name="Lommer M."/>
            <person name="Specht M."/>
            <person name="Roy A.S."/>
            <person name="Kraemer L."/>
            <person name="Andreson R."/>
            <person name="Gutowska M.A."/>
            <person name="Wolf J."/>
            <person name="Bergner S.V."/>
            <person name="Schilhabel M.B."/>
            <person name="Klostermeier U.C."/>
            <person name="Beiko R.G."/>
            <person name="Rosenstiel P."/>
            <person name="Hippler M."/>
            <person name="Laroche J."/>
        </authorList>
    </citation>
    <scope>NUCLEOTIDE SEQUENCE [LARGE SCALE GENOMIC DNA]</scope>
    <source>
        <strain evidence="2 3">CCMP1005</strain>
    </source>
</reference>
<organism evidence="2 3">
    <name type="scientific">Thalassiosira oceanica</name>
    <name type="common">Marine diatom</name>
    <dbReference type="NCBI Taxonomy" id="159749"/>
    <lineage>
        <taxon>Eukaryota</taxon>
        <taxon>Sar</taxon>
        <taxon>Stramenopiles</taxon>
        <taxon>Ochrophyta</taxon>
        <taxon>Bacillariophyta</taxon>
        <taxon>Coscinodiscophyceae</taxon>
        <taxon>Thalassiosirophycidae</taxon>
        <taxon>Thalassiosirales</taxon>
        <taxon>Thalassiosiraceae</taxon>
        <taxon>Thalassiosira</taxon>
    </lineage>
</organism>
<gene>
    <name evidence="2" type="ORF">THAOC_02691</name>
</gene>